<dbReference type="STRING" id="1344416.A0A139ADV7"/>
<dbReference type="PANTHER" id="PTHR14952:SF9">
    <property type="entry name" value="EF-HAND DOMAIN-CONTAINING PROTEIN"/>
    <property type="match status" value="1"/>
</dbReference>
<dbReference type="OrthoDB" id="10067602at2759"/>
<name>A0A139ADV7_GONPJ</name>
<evidence type="ECO:0000313" key="6">
    <source>
        <dbReference type="Proteomes" id="UP000070544"/>
    </source>
</evidence>
<dbReference type="SUPFAM" id="SSF47391">
    <property type="entry name" value="Dimerization-anchoring domain of cAMP-dependent PK regulatory subunit"/>
    <property type="match status" value="1"/>
</dbReference>
<evidence type="ECO:0000256" key="3">
    <source>
        <dbReference type="ARBA" id="ARBA00023273"/>
    </source>
</evidence>
<accession>A0A139ADV7</accession>
<proteinExistence type="inferred from homology"/>
<evidence type="ECO:0000256" key="1">
    <source>
        <dbReference type="ARBA" id="ARBA00004230"/>
    </source>
</evidence>
<keyword evidence="2" id="KW-0969">Cilium</keyword>
<dbReference type="CDD" id="cd22985">
    <property type="entry name" value="DD_CrRSP11-like"/>
    <property type="match status" value="1"/>
</dbReference>
<protein>
    <recommendedName>
        <fullName evidence="7">RIIa domain-containing protein</fullName>
    </recommendedName>
</protein>
<evidence type="ECO:0000313" key="5">
    <source>
        <dbReference type="EMBL" id="KXS14849.1"/>
    </source>
</evidence>
<dbReference type="OMA" id="QWASDYF"/>
<dbReference type="Proteomes" id="UP000070544">
    <property type="component" value="Unassembled WGS sequence"/>
</dbReference>
<sequence length="229" mass="24748">MASSAREPIYSAEQIKIPPQLPEILKDFAKHIIRTQPTDILKESAEYFTKQAALNSSPRKSSSASTKLSELQLESIYNRFGSPQPSGGSPPTLINRKDIQEACEEIGIGSQVVADIITLGAWGDRIPWLKFWALSVAAGYTSLIPTLHKVASILSGTSITKPEPGVADDSKPPLSRLPTAPFKEIFTFLAERDDGIGPDKTAKVLADLGEEKDVELSSFLDKLDAALSA</sequence>
<dbReference type="EMBL" id="KQ965766">
    <property type="protein sequence ID" value="KXS14849.1"/>
    <property type="molecule type" value="Genomic_DNA"/>
</dbReference>
<evidence type="ECO:0000256" key="2">
    <source>
        <dbReference type="ARBA" id="ARBA00022846"/>
    </source>
</evidence>
<keyword evidence="3" id="KW-0966">Cell projection</keyword>
<evidence type="ECO:0000256" key="4">
    <source>
        <dbReference type="ARBA" id="ARBA00035651"/>
    </source>
</evidence>
<organism evidence="5 6">
    <name type="scientific">Gonapodya prolifera (strain JEL478)</name>
    <name type="common">Monoblepharis prolifera</name>
    <dbReference type="NCBI Taxonomy" id="1344416"/>
    <lineage>
        <taxon>Eukaryota</taxon>
        <taxon>Fungi</taxon>
        <taxon>Fungi incertae sedis</taxon>
        <taxon>Chytridiomycota</taxon>
        <taxon>Chytridiomycota incertae sedis</taxon>
        <taxon>Monoblepharidomycetes</taxon>
        <taxon>Monoblepharidales</taxon>
        <taxon>Gonapodyaceae</taxon>
        <taxon>Gonapodya</taxon>
    </lineage>
</organism>
<dbReference type="GO" id="GO:0031514">
    <property type="term" value="C:motile cilium"/>
    <property type="evidence" value="ECO:0007669"/>
    <property type="project" value="UniProtKB-SubCell"/>
</dbReference>
<reference evidence="5 6" key="1">
    <citation type="journal article" date="2015" name="Genome Biol. Evol.">
        <title>Phylogenomic analyses indicate that early fungi evolved digesting cell walls of algal ancestors of land plants.</title>
        <authorList>
            <person name="Chang Y."/>
            <person name="Wang S."/>
            <person name="Sekimoto S."/>
            <person name="Aerts A.L."/>
            <person name="Choi C."/>
            <person name="Clum A."/>
            <person name="LaButti K.M."/>
            <person name="Lindquist E.A."/>
            <person name="Yee Ngan C."/>
            <person name="Ohm R.A."/>
            <person name="Salamov A.A."/>
            <person name="Grigoriev I.V."/>
            <person name="Spatafora J.W."/>
            <person name="Berbee M.L."/>
        </authorList>
    </citation>
    <scope>NUCLEOTIDE SEQUENCE [LARGE SCALE GENOMIC DNA]</scope>
    <source>
        <strain evidence="5 6">JEL478</strain>
    </source>
</reference>
<comment type="similarity">
    <text evidence="4">Belongs to the ropporin family.</text>
</comment>
<evidence type="ECO:0008006" key="7">
    <source>
        <dbReference type="Google" id="ProtNLM"/>
    </source>
</evidence>
<dbReference type="AlphaFoldDB" id="A0A139ADV7"/>
<keyword evidence="6" id="KW-1185">Reference proteome</keyword>
<dbReference type="PANTHER" id="PTHR14952">
    <property type="entry name" value="ROPPORIN-1-LIKE PROTEIN"/>
    <property type="match status" value="1"/>
</dbReference>
<comment type="subcellular location">
    <subcellularLocation>
        <location evidence="1">Cell projection</location>
        <location evidence="1">Cilium</location>
        <location evidence="1">Flagellum</location>
    </subcellularLocation>
</comment>
<gene>
    <name evidence="5" type="ORF">M427DRAFT_135531</name>
</gene>
<dbReference type="Gene3D" id="1.20.890.10">
    <property type="entry name" value="cAMP-dependent protein kinase regulatory subunit, dimerization-anchoring domain"/>
    <property type="match status" value="1"/>
</dbReference>
<keyword evidence="2" id="KW-0282">Flagellum</keyword>